<accession>A0A8S5PP19</accession>
<proteinExistence type="predicted"/>
<protein>
    <submittedName>
        <fullName evidence="1">Uncharacterized protein</fullName>
    </submittedName>
</protein>
<dbReference type="EMBL" id="BK015471">
    <property type="protein sequence ID" value="DAE08512.1"/>
    <property type="molecule type" value="Genomic_DNA"/>
</dbReference>
<sequence length="234" mass="25603">MHSVSDLWRTLLASPGHRKEVKLVIAGVTYGEDKIVDGSLRIDGGLYSTFGIGNCCARQIEFEIYPQGTIPRQAKIEVYMRLRLGEQVSEWVPKGVFFFSTRKTDRITGVLSVHGYDAMLKAEETWLDSSYDAKTWPMPAATAVADIAARIGVAVDSRTVLDAAFPMQYPVDDKGDMTMREALGRIAVANAGNWTITDEGKLLLVGLNSMPAETHYLITEGGSAITFGGVRILV</sequence>
<reference evidence="1" key="1">
    <citation type="journal article" date="2021" name="Proc. Natl. Acad. Sci. U.S.A.">
        <title>A Catalog of Tens of Thousands of Viruses from Human Metagenomes Reveals Hidden Associations with Chronic Diseases.</title>
        <authorList>
            <person name="Tisza M.J."/>
            <person name="Buck C.B."/>
        </authorList>
    </citation>
    <scope>NUCLEOTIDE SEQUENCE</scope>
    <source>
        <strain evidence="1">CtD2Q91</strain>
    </source>
</reference>
<evidence type="ECO:0000313" key="1">
    <source>
        <dbReference type="EMBL" id="DAE08512.1"/>
    </source>
</evidence>
<name>A0A8S5PP19_9CAUD</name>
<organism evidence="1">
    <name type="scientific">Siphoviridae sp. ctD2Q91</name>
    <dbReference type="NCBI Taxonomy" id="2825383"/>
    <lineage>
        <taxon>Viruses</taxon>
        <taxon>Duplodnaviria</taxon>
        <taxon>Heunggongvirae</taxon>
        <taxon>Uroviricota</taxon>
        <taxon>Caudoviricetes</taxon>
    </lineage>
</organism>